<proteinExistence type="inferred from homology"/>
<dbReference type="AlphaFoldDB" id="Q2S9V4"/>
<dbReference type="HOGENOM" id="CLU_065784_1_1_6"/>
<keyword evidence="12" id="KW-1185">Reference proteome</keyword>
<evidence type="ECO:0000256" key="5">
    <source>
        <dbReference type="ARBA" id="ARBA00022801"/>
    </source>
</evidence>
<keyword evidence="3" id="KW-0808">Transferase</keyword>
<name>Q2S9V4_HAHCH</name>
<comment type="similarity">
    <text evidence="2 10">Belongs to the purine nucleoside phosphorylase YfiH/LACC1 family.</text>
</comment>
<dbReference type="GO" id="GO:0016787">
    <property type="term" value="F:hydrolase activity"/>
    <property type="evidence" value="ECO:0007669"/>
    <property type="project" value="UniProtKB-KW"/>
</dbReference>
<evidence type="ECO:0000256" key="2">
    <source>
        <dbReference type="ARBA" id="ARBA00007353"/>
    </source>
</evidence>
<dbReference type="KEGG" id="hch:HCH_05919"/>
<dbReference type="InterPro" id="IPR003730">
    <property type="entry name" value="Cu_polyphenol_OxRdtase"/>
</dbReference>
<dbReference type="Pfam" id="PF02578">
    <property type="entry name" value="Cu-oxidase_4"/>
    <property type="match status" value="1"/>
</dbReference>
<comment type="catalytic activity">
    <reaction evidence="9">
        <text>S-methyl-5'-thioadenosine + phosphate = 5-(methylsulfanyl)-alpha-D-ribose 1-phosphate + adenine</text>
        <dbReference type="Rhea" id="RHEA:11852"/>
        <dbReference type="ChEBI" id="CHEBI:16708"/>
        <dbReference type="ChEBI" id="CHEBI:17509"/>
        <dbReference type="ChEBI" id="CHEBI:43474"/>
        <dbReference type="ChEBI" id="CHEBI:58533"/>
        <dbReference type="EC" id="2.4.2.28"/>
    </reaction>
    <physiologicalReaction direction="left-to-right" evidence="9">
        <dbReference type="Rhea" id="RHEA:11853"/>
    </physiologicalReaction>
</comment>
<comment type="catalytic activity">
    <reaction evidence="1">
        <text>inosine + phosphate = alpha-D-ribose 1-phosphate + hypoxanthine</text>
        <dbReference type="Rhea" id="RHEA:27646"/>
        <dbReference type="ChEBI" id="CHEBI:17368"/>
        <dbReference type="ChEBI" id="CHEBI:17596"/>
        <dbReference type="ChEBI" id="CHEBI:43474"/>
        <dbReference type="ChEBI" id="CHEBI:57720"/>
        <dbReference type="EC" id="2.4.2.1"/>
    </reaction>
    <physiologicalReaction direction="left-to-right" evidence="1">
        <dbReference type="Rhea" id="RHEA:27647"/>
    </physiologicalReaction>
</comment>
<dbReference type="STRING" id="349521.HCH_05919"/>
<dbReference type="SUPFAM" id="SSF64438">
    <property type="entry name" value="CNF1/YfiH-like putative cysteine hydrolases"/>
    <property type="match status" value="1"/>
</dbReference>
<comment type="catalytic activity">
    <reaction evidence="7">
        <text>adenosine + H2O + H(+) = inosine + NH4(+)</text>
        <dbReference type="Rhea" id="RHEA:24408"/>
        <dbReference type="ChEBI" id="CHEBI:15377"/>
        <dbReference type="ChEBI" id="CHEBI:15378"/>
        <dbReference type="ChEBI" id="CHEBI:16335"/>
        <dbReference type="ChEBI" id="CHEBI:17596"/>
        <dbReference type="ChEBI" id="CHEBI:28938"/>
        <dbReference type="EC" id="3.5.4.4"/>
    </reaction>
    <physiologicalReaction direction="left-to-right" evidence="7">
        <dbReference type="Rhea" id="RHEA:24409"/>
    </physiologicalReaction>
</comment>
<evidence type="ECO:0000313" key="11">
    <source>
        <dbReference type="EMBL" id="ABC32570.1"/>
    </source>
</evidence>
<evidence type="ECO:0000256" key="8">
    <source>
        <dbReference type="ARBA" id="ARBA00048968"/>
    </source>
</evidence>
<dbReference type="Gene3D" id="3.60.140.10">
    <property type="entry name" value="CNF1/YfiH-like putative cysteine hydrolases"/>
    <property type="match status" value="1"/>
</dbReference>
<evidence type="ECO:0000256" key="7">
    <source>
        <dbReference type="ARBA" id="ARBA00047989"/>
    </source>
</evidence>
<evidence type="ECO:0000256" key="4">
    <source>
        <dbReference type="ARBA" id="ARBA00022723"/>
    </source>
</evidence>
<evidence type="ECO:0000256" key="9">
    <source>
        <dbReference type="ARBA" id="ARBA00049893"/>
    </source>
</evidence>
<evidence type="ECO:0000313" key="12">
    <source>
        <dbReference type="Proteomes" id="UP000000238"/>
    </source>
</evidence>
<dbReference type="PANTHER" id="PTHR30616">
    <property type="entry name" value="UNCHARACTERIZED PROTEIN YFIH"/>
    <property type="match status" value="1"/>
</dbReference>
<gene>
    <name evidence="11" type="ordered locus">HCH_05919</name>
</gene>
<keyword evidence="6" id="KW-0862">Zinc</keyword>
<evidence type="ECO:0000256" key="1">
    <source>
        <dbReference type="ARBA" id="ARBA00000553"/>
    </source>
</evidence>
<dbReference type="InterPro" id="IPR011324">
    <property type="entry name" value="Cytotoxic_necrot_fac-like_cat"/>
</dbReference>
<organism evidence="11 12">
    <name type="scientific">Hahella chejuensis (strain KCTC 2396)</name>
    <dbReference type="NCBI Taxonomy" id="349521"/>
    <lineage>
        <taxon>Bacteria</taxon>
        <taxon>Pseudomonadati</taxon>
        <taxon>Pseudomonadota</taxon>
        <taxon>Gammaproteobacteria</taxon>
        <taxon>Oceanospirillales</taxon>
        <taxon>Hahellaceae</taxon>
        <taxon>Hahella</taxon>
    </lineage>
</organism>
<dbReference type="EMBL" id="CP000155">
    <property type="protein sequence ID" value="ABC32570.1"/>
    <property type="molecule type" value="Genomic_DNA"/>
</dbReference>
<evidence type="ECO:0000256" key="10">
    <source>
        <dbReference type="RuleBase" id="RU361274"/>
    </source>
</evidence>
<reference evidence="11 12" key="1">
    <citation type="journal article" date="2005" name="Nucleic Acids Res.">
        <title>Genomic blueprint of Hahella chejuensis, a marine microbe producing an algicidal agent.</title>
        <authorList>
            <person name="Jeong H."/>
            <person name="Yim J.H."/>
            <person name="Lee C."/>
            <person name="Choi S.-H."/>
            <person name="Park Y.K."/>
            <person name="Yoon S.H."/>
            <person name="Hur C.-G."/>
            <person name="Kang H.-Y."/>
            <person name="Kim D."/>
            <person name="Lee H.H."/>
            <person name="Park K.H."/>
            <person name="Park S.-H."/>
            <person name="Park H.-S."/>
            <person name="Lee H.K."/>
            <person name="Oh T.K."/>
            <person name="Kim J.F."/>
        </authorList>
    </citation>
    <scope>NUCLEOTIDE SEQUENCE [LARGE SCALE GENOMIC DNA]</scope>
    <source>
        <strain evidence="11 12">KCTC 2396</strain>
    </source>
</reference>
<dbReference type="GO" id="GO:0005507">
    <property type="term" value="F:copper ion binding"/>
    <property type="evidence" value="ECO:0007669"/>
    <property type="project" value="TreeGrafter"/>
</dbReference>
<evidence type="ECO:0000256" key="3">
    <source>
        <dbReference type="ARBA" id="ARBA00022679"/>
    </source>
</evidence>
<accession>Q2S9V4</accession>
<sequence length="259" mass="27843">MGASRLQLIRPDWPVPANIRSLVTMRTGGASQREFASMNLGGHVGDEAGSVETNRRLLAAEANLPVDRFHWLEQVHGVDVAMLNDVKPAQVPRADAAFTSQLQQACCILTADCLPVLFAASDGSSVAAAHAGWRGLAAGVLENTAKCFNEPTELLVWLGPAISQAAFEVGQEVMDAFVAQDSASAACFTPSSPEAGKWRADLYALARRRLHSLGITQVFGGDCCTYTDSDRFFSYRRDGVTGRMASVIWLDSSPENIRA</sequence>
<dbReference type="InterPro" id="IPR038371">
    <property type="entry name" value="Cu_polyphenol_OxRdtase_sf"/>
</dbReference>
<evidence type="ECO:0000256" key="6">
    <source>
        <dbReference type="ARBA" id="ARBA00022833"/>
    </source>
</evidence>
<dbReference type="Proteomes" id="UP000000238">
    <property type="component" value="Chromosome"/>
</dbReference>
<dbReference type="eggNOG" id="COG1496">
    <property type="taxonomic scope" value="Bacteria"/>
</dbReference>
<comment type="catalytic activity">
    <reaction evidence="8">
        <text>adenosine + phosphate = alpha-D-ribose 1-phosphate + adenine</text>
        <dbReference type="Rhea" id="RHEA:27642"/>
        <dbReference type="ChEBI" id="CHEBI:16335"/>
        <dbReference type="ChEBI" id="CHEBI:16708"/>
        <dbReference type="ChEBI" id="CHEBI:43474"/>
        <dbReference type="ChEBI" id="CHEBI:57720"/>
        <dbReference type="EC" id="2.4.2.1"/>
    </reaction>
    <physiologicalReaction direction="left-to-right" evidence="8">
        <dbReference type="Rhea" id="RHEA:27643"/>
    </physiologicalReaction>
</comment>
<dbReference type="NCBIfam" id="TIGR00726">
    <property type="entry name" value="peptidoglycan editing factor PgeF"/>
    <property type="match status" value="1"/>
</dbReference>
<keyword evidence="5" id="KW-0378">Hydrolase</keyword>
<dbReference type="GO" id="GO:0017061">
    <property type="term" value="F:S-methyl-5-thioadenosine phosphorylase activity"/>
    <property type="evidence" value="ECO:0007669"/>
    <property type="project" value="UniProtKB-EC"/>
</dbReference>
<dbReference type="CDD" id="cd16833">
    <property type="entry name" value="YfiH"/>
    <property type="match status" value="1"/>
</dbReference>
<protein>
    <recommendedName>
        <fullName evidence="10">Purine nucleoside phosphorylase</fullName>
    </recommendedName>
</protein>
<keyword evidence="4" id="KW-0479">Metal-binding</keyword>
<dbReference type="PANTHER" id="PTHR30616:SF2">
    <property type="entry name" value="PURINE NUCLEOSIDE PHOSPHORYLASE LACC1"/>
    <property type="match status" value="1"/>
</dbReference>